<protein>
    <recommendedName>
        <fullName evidence="3">Sulfotransferase family protein</fullName>
    </recommendedName>
</protein>
<dbReference type="Proteomes" id="UP001242045">
    <property type="component" value="Unassembled WGS sequence"/>
</dbReference>
<name>A0AAW8D0X1_9BURK</name>
<sequence>MKSHHLLIAGTGRAGTTFLVQYLAECGLDTQLAHQQRPGYDEDANAGLEDLLVGNADAPYVVKSPWLYEFVERLLADPGIVVDAVVIPMRSIVEAATSRTVNELRARHGNTALPDDCKQWETWASTQGGIVYSLNPIDQARLLALGFHELLHALVKRNIPVVLLDFPRFIEDPDYLYEALRPTLGSKLDRKAALRAHVHTAVPSKVRIGKELAVDGAAEHGADAGPRPTGIAFPSHATLDRTALKRALDKTAIRNAQLEEHLAAMQASRSWRITAPLRGITRVMQRLRRAVKPSVP</sequence>
<proteinExistence type="predicted"/>
<accession>A0AAW8D0X1</accession>
<reference evidence="1" key="1">
    <citation type="submission" date="2023-07" db="EMBL/GenBank/DDBJ databases">
        <title>Sorghum-associated microbial communities from plants grown in Nebraska, USA.</title>
        <authorList>
            <person name="Schachtman D."/>
        </authorList>
    </citation>
    <scope>NUCLEOTIDE SEQUENCE</scope>
    <source>
        <strain evidence="1">DS3754</strain>
    </source>
</reference>
<dbReference type="AlphaFoldDB" id="A0AAW8D0X1"/>
<evidence type="ECO:0000313" key="2">
    <source>
        <dbReference type="Proteomes" id="UP001242045"/>
    </source>
</evidence>
<evidence type="ECO:0008006" key="3">
    <source>
        <dbReference type="Google" id="ProtNLM"/>
    </source>
</evidence>
<dbReference type="RefSeq" id="WP_307686563.1">
    <property type="nucleotide sequence ID" value="NZ_JAUSRD010000016.1"/>
</dbReference>
<comment type="caution">
    <text evidence="1">The sequence shown here is derived from an EMBL/GenBank/DDBJ whole genome shotgun (WGS) entry which is preliminary data.</text>
</comment>
<gene>
    <name evidence="1" type="ORF">J2W31_005257</name>
</gene>
<dbReference type="InterPro" id="IPR027417">
    <property type="entry name" value="P-loop_NTPase"/>
</dbReference>
<organism evidence="1 2">
    <name type="scientific">Variovorax boronicumulans</name>
    <dbReference type="NCBI Taxonomy" id="436515"/>
    <lineage>
        <taxon>Bacteria</taxon>
        <taxon>Pseudomonadati</taxon>
        <taxon>Pseudomonadota</taxon>
        <taxon>Betaproteobacteria</taxon>
        <taxon>Burkholderiales</taxon>
        <taxon>Comamonadaceae</taxon>
        <taxon>Variovorax</taxon>
    </lineage>
</organism>
<dbReference type="SUPFAM" id="SSF52540">
    <property type="entry name" value="P-loop containing nucleoside triphosphate hydrolases"/>
    <property type="match status" value="1"/>
</dbReference>
<evidence type="ECO:0000313" key="1">
    <source>
        <dbReference type="EMBL" id="MDP9896122.1"/>
    </source>
</evidence>
<dbReference type="EMBL" id="JAUSRD010000016">
    <property type="protein sequence ID" value="MDP9896122.1"/>
    <property type="molecule type" value="Genomic_DNA"/>
</dbReference>